<protein>
    <submittedName>
        <fullName evidence="3">Erythromycin C-12 hydroxylase</fullName>
        <ecNumber evidence="3">1.14.13.154</ecNumber>
    </submittedName>
</protein>
<organism evidence="3">
    <name type="scientific">uncultured organism</name>
    <dbReference type="NCBI Taxonomy" id="155900"/>
    <lineage>
        <taxon>unclassified sequences</taxon>
        <taxon>environmental samples</taxon>
    </lineage>
</organism>
<dbReference type="InterPro" id="IPR001128">
    <property type="entry name" value="Cyt_P450"/>
</dbReference>
<dbReference type="InterPro" id="IPR002397">
    <property type="entry name" value="Cyt_P450_B"/>
</dbReference>
<evidence type="ECO:0000256" key="2">
    <source>
        <dbReference type="SAM" id="MobiDB-lite"/>
    </source>
</evidence>
<keyword evidence="3" id="KW-0560">Oxidoreductase</keyword>
<feature type="region of interest" description="Disordered" evidence="2">
    <location>
        <begin position="1"/>
        <end position="21"/>
    </location>
</feature>
<sequence length="383" mass="41932">MSECCEQDWDPTIPDTSRDPVGRYDDMRERCPVAFSDFAAWSVFRHEDVERVLHDTAVFSNRVSRHLSVPNGMDPPEHTAYRRLVERLLSPGRVATFEARCAAVARSCIGAVPAQGAVEIMEDVAGPFAARAQCAFLGWPESMAPSLLRWTARNHAATLARDRIAMAGIAEEFEDYVDDMIGRRRRGEIPGGDVTGELMAARVAGRPLGRDELVSVLRNWTMGEVGTLSAAVGILVHHLAADEALQALLRRDHTQVPAAVEEILRVDGPLVSNRRRTTRGVTLGGRTIPAGATVSINWIAANRDEAAFEQAHRIDLTRRQDGNLLYGGGIHVCPGAALARMELRVMLEALLEGTAWFRPDPQRLSERAGFPAAGFATLPVCVE</sequence>
<dbReference type="AlphaFoldDB" id="A0A5B8R9E6"/>
<comment type="similarity">
    <text evidence="1">Belongs to the cytochrome P450 family.</text>
</comment>
<evidence type="ECO:0000313" key="3">
    <source>
        <dbReference type="EMBL" id="QEA04114.1"/>
    </source>
</evidence>
<dbReference type="GO" id="GO:0005506">
    <property type="term" value="F:iron ion binding"/>
    <property type="evidence" value="ECO:0007669"/>
    <property type="project" value="InterPro"/>
</dbReference>
<dbReference type="EC" id="1.14.13.154" evidence="3"/>
<name>A0A5B8R9E6_9ZZZZ</name>
<dbReference type="InterPro" id="IPR036396">
    <property type="entry name" value="Cyt_P450_sf"/>
</dbReference>
<dbReference type="GO" id="GO:0004497">
    <property type="term" value="F:monooxygenase activity"/>
    <property type="evidence" value="ECO:0007669"/>
    <property type="project" value="InterPro"/>
</dbReference>
<reference evidence="3" key="1">
    <citation type="submission" date="2019-06" db="EMBL/GenBank/DDBJ databases">
        <authorList>
            <person name="Murdoch R.W."/>
            <person name="Fathepure B."/>
        </authorList>
    </citation>
    <scope>NUCLEOTIDE SEQUENCE</scope>
</reference>
<dbReference type="Gene3D" id="1.10.630.10">
    <property type="entry name" value="Cytochrome P450"/>
    <property type="match status" value="1"/>
</dbReference>
<dbReference type="PANTHER" id="PTHR46696:SF6">
    <property type="entry name" value="P450, PUTATIVE (EUROFUNG)-RELATED"/>
    <property type="match status" value="1"/>
</dbReference>
<dbReference type="PRINTS" id="PR00359">
    <property type="entry name" value="BP450"/>
</dbReference>
<evidence type="ECO:0000256" key="1">
    <source>
        <dbReference type="ARBA" id="ARBA00010617"/>
    </source>
</evidence>
<gene>
    <name evidence="3" type="primary">eryK</name>
    <name evidence="3" type="ORF">KBTEX_00417</name>
</gene>
<dbReference type="GO" id="GO:0020037">
    <property type="term" value="F:heme binding"/>
    <property type="evidence" value="ECO:0007669"/>
    <property type="project" value="InterPro"/>
</dbReference>
<accession>A0A5B8R9E6</accession>
<proteinExistence type="inferred from homology"/>
<dbReference type="GO" id="GO:0016705">
    <property type="term" value="F:oxidoreductase activity, acting on paired donors, with incorporation or reduction of molecular oxygen"/>
    <property type="evidence" value="ECO:0007669"/>
    <property type="project" value="InterPro"/>
</dbReference>
<dbReference type="Pfam" id="PF00067">
    <property type="entry name" value="p450"/>
    <property type="match status" value="1"/>
</dbReference>
<dbReference type="EMBL" id="MN079079">
    <property type="protein sequence ID" value="QEA04114.1"/>
    <property type="molecule type" value="Genomic_DNA"/>
</dbReference>
<dbReference type="PANTHER" id="PTHR46696">
    <property type="entry name" value="P450, PUTATIVE (EUROFUNG)-RELATED"/>
    <property type="match status" value="1"/>
</dbReference>
<dbReference type="SUPFAM" id="SSF48264">
    <property type="entry name" value="Cytochrome P450"/>
    <property type="match status" value="1"/>
</dbReference>